<dbReference type="Pfam" id="PF24507">
    <property type="entry name" value="Ig_CFAP65_4th"/>
    <property type="match status" value="1"/>
</dbReference>
<proteinExistence type="predicted"/>
<dbReference type="InterPro" id="IPR052614">
    <property type="entry name" value="CFAP65"/>
</dbReference>
<feature type="domain" description="CFAP65 fourth Ig-like" evidence="1">
    <location>
        <begin position="3"/>
        <end position="87"/>
    </location>
</feature>
<accession>A0A8S3IH19</accession>
<evidence type="ECO:0000259" key="1">
    <source>
        <dbReference type="Pfam" id="PF24507"/>
    </source>
</evidence>
<feature type="non-terminal residue" evidence="2">
    <location>
        <position position="1"/>
    </location>
</feature>
<dbReference type="PANTHER" id="PTHR46127:SF1">
    <property type="entry name" value="CILIA- AND FLAGELLA-ASSOCIATED PROTEIN 65"/>
    <property type="match status" value="1"/>
</dbReference>
<name>A0A8S3IH19_9BILA</name>
<evidence type="ECO:0000313" key="2">
    <source>
        <dbReference type="EMBL" id="CAF5198677.1"/>
    </source>
</evidence>
<dbReference type="InterPro" id="IPR058536">
    <property type="entry name" value="Ig_CFAP65_4th"/>
</dbReference>
<protein>
    <recommendedName>
        <fullName evidence="1">CFAP65 fourth Ig-like domain-containing protein</fullName>
    </recommendedName>
</protein>
<gene>
    <name evidence="2" type="ORF">GIL414_LOCUS75840</name>
</gene>
<feature type="non-terminal residue" evidence="2">
    <location>
        <position position="143"/>
    </location>
</feature>
<dbReference type="Proteomes" id="UP000681720">
    <property type="component" value="Unassembled WGS sequence"/>
</dbReference>
<evidence type="ECO:0000313" key="3">
    <source>
        <dbReference type="Proteomes" id="UP000681720"/>
    </source>
</evidence>
<dbReference type="InterPro" id="IPR013783">
    <property type="entry name" value="Ig-like_fold"/>
</dbReference>
<dbReference type="PANTHER" id="PTHR46127">
    <property type="entry name" value="CILIA- AND FLAGELLA-ASSOCIATED PROTEIN 65"/>
    <property type="match status" value="1"/>
</dbReference>
<dbReference type="AlphaFoldDB" id="A0A8S3IH19"/>
<reference evidence="2" key="1">
    <citation type="submission" date="2021-02" db="EMBL/GenBank/DDBJ databases">
        <authorList>
            <person name="Nowell W R."/>
        </authorList>
    </citation>
    <scope>NUCLEOTIDE SEQUENCE</scope>
</reference>
<comment type="caution">
    <text evidence="2">The sequence shown here is derived from an EMBL/GenBank/DDBJ whole genome shotgun (WGS) entry which is preliminary data.</text>
</comment>
<sequence>NSKTSRIIEIYNSQAGSSARFQIYTSADSPFHFAIENGTLIGDGSKLSIIITFTPQYPMGYYKIVPILIEHQSPILLELIGTCHSDTGKPPVLNDRFISNFKQQVSRHLALYPFEILGDYLKRGRLVLDGHGSIMETEDTSLI</sequence>
<dbReference type="Gene3D" id="2.60.40.10">
    <property type="entry name" value="Immunoglobulins"/>
    <property type="match status" value="1"/>
</dbReference>
<organism evidence="2 3">
    <name type="scientific">Rotaria magnacalcarata</name>
    <dbReference type="NCBI Taxonomy" id="392030"/>
    <lineage>
        <taxon>Eukaryota</taxon>
        <taxon>Metazoa</taxon>
        <taxon>Spiralia</taxon>
        <taxon>Gnathifera</taxon>
        <taxon>Rotifera</taxon>
        <taxon>Eurotatoria</taxon>
        <taxon>Bdelloidea</taxon>
        <taxon>Philodinida</taxon>
        <taxon>Philodinidae</taxon>
        <taxon>Rotaria</taxon>
    </lineage>
</organism>
<dbReference type="EMBL" id="CAJOBJ010343961">
    <property type="protein sequence ID" value="CAF5198677.1"/>
    <property type="molecule type" value="Genomic_DNA"/>
</dbReference>